<name>A0AAW0BR00_9AGAR</name>
<dbReference type="Proteomes" id="UP001383192">
    <property type="component" value="Unassembled WGS sequence"/>
</dbReference>
<gene>
    <name evidence="1" type="ORF">VNI00_015093</name>
</gene>
<dbReference type="AlphaFoldDB" id="A0AAW0BR00"/>
<reference evidence="1 2" key="1">
    <citation type="submission" date="2024-01" db="EMBL/GenBank/DDBJ databases">
        <title>A draft genome for a cacao thread blight-causing isolate of Paramarasmius palmivorus.</title>
        <authorList>
            <person name="Baruah I.K."/>
            <person name="Bukari Y."/>
            <person name="Amoako-Attah I."/>
            <person name="Meinhardt L.W."/>
            <person name="Bailey B.A."/>
            <person name="Cohen S.P."/>
        </authorList>
    </citation>
    <scope>NUCLEOTIDE SEQUENCE [LARGE SCALE GENOMIC DNA]</scope>
    <source>
        <strain evidence="1 2">GH-12</strain>
    </source>
</reference>
<sequence length="60" mass="6485">MNATNSTFEENAYLMCLAKSEWDEDMQGFAVRLSALVVNICALPFSSPGQKKSPPNGSTS</sequence>
<accession>A0AAW0BR00</accession>
<organism evidence="1 2">
    <name type="scientific">Paramarasmius palmivorus</name>
    <dbReference type="NCBI Taxonomy" id="297713"/>
    <lineage>
        <taxon>Eukaryota</taxon>
        <taxon>Fungi</taxon>
        <taxon>Dikarya</taxon>
        <taxon>Basidiomycota</taxon>
        <taxon>Agaricomycotina</taxon>
        <taxon>Agaricomycetes</taxon>
        <taxon>Agaricomycetidae</taxon>
        <taxon>Agaricales</taxon>
        <taxon>Marasmiineae</taxon>
        <taxon>Marasmiaceae</taxon>
        <taxon>Paramarasmius</taxon>
    </lineage>
</organism>
<comment type="caution">
    <text evidence="1">The sequence shown here is derived from an EMBL/GenBank/DDBJ whole genome shotgun (WGS) entry which is preliminary data.</text>
</comment>
<dbReference type="EMBL" id="JAYKXP010000092">
    <property type="protein sequence ID" value="KAK7028006.1"/>
    <property type="molecule type" value="Genomic_DNA"/>
</dbReference>
<proteinExistence type="predicted"/>
<evidence type="ECO:0000313" key="2">
    <source>
        <dbReference type="Proteomes" id="UP001383192"/>
    </source>
</evidence>
<protein>
    <submittedName>
        <fullName evidence="1">Uncharacterized protein</fullName>
    </submittedName>
</protein>
<evidence type="ECO:0000313" key="1">
    <source>
        <dbReference type="EMBL" id="KAK7028006.1"/>
    </source>
</evidence>
<keyword evidence="2" id="KW-1185">Reference proteome</keyword>